<dbReference type="AlphaFoldDB" id="A0AAQ3WW09"/>
<evidence type="ECO:0000313" key="2">
    <source>
        <dbReference type="EMBL" id="WVZ75246.1"/>
    </source>
</evidence>
<sequence>MPPRHPAAASLLPLSGSSCIYVTPWPAAGPLVPCSPVLTRRGAKDIVALMENEDTKKKEIDDSTPKRRHKAGLKFQPKILPKKAPKTIPKVEPHEESKPVTIDNKMTAIGRFKSTDNPRSGAKAEKQGIPLQVAFGQADPSSPRTFSTPKSFSSSSISSVELPKEHVEPWDYTSTYYPVTLPLRKLNSRDPGSLCPTTYLTESLDEEEFRHSSSRTQDGELTASEQLGLMERVDTPQLLFFQFPTSLPLPRQADPFAETETETDTDEDVNEKSMGGNRKRRIVSIRGCGLKELPGGHMGKIRVYKSGKVKMTLGDVPFDVSAGSNCMFAQEAVAMDTREKLFCGLGELGKRAILTPDIDYLLGSIEKM</sequence>
<dbReference type="PROSITE" id="PS51257">
    <property type="entry name" value="PROKAR_LIPOPROTEIN"/>
    <property type="match status" value="1"/>
</dbReference>
<feature type="region of interest" description="Disordered" evidence="1">
    <location>
        <begin position="256"/>
        <end position="276"/>
    </location>
</feature>
<accession>A0AAQ3WW09</accession>
<name>A0AAQ3WW09_PASNO</name>
<dbReference type="Proteomes" id="UP001341281">
    <property type="component" value="Chromosome 05"/>
</dbReference>
<reference evidence="2 3" key="1">
    <citation type="submission" date="2024-02" db="EMBL/GenBank/DDBJ databases">
        <title>High-quality chromosome-scale genome assembly of Pensacola bahiagrass (Paspalum notatum Flugge var. saurae).</title>
        <authorList>
            <person name="Vega J.M."/>
            <person name="Podio M."/>
            <person name="Orjuela J."/>
            <person name="Siena L.A."/>
            <person name="Pessino S.C."/>
            <person name="Combes M.C."/>
            <person name="Mariac C."/>
            <person name="Albertini E."/>
            <person name="Pupilli F."/>
            <person name="Ortiz J.P.A."/>
            <person name="Leblanc O."/>
        </authorList>
    </citation>
    <scope>NUCLEOTIDE SEQUENCE [LARGE SCALE GENOMIC DNA]</scope>
    <source>
        <strain evidence="2">R1</strain>
        <tissue evidence="2">Leaf</tissue>
    </source>
</reference>
<dbReference type="InterPro" id="IPR007811">
    <property type="entry name" value="RPC4"/>
</dbReference>
<dbReference type="EMBL" id="CP144749">
    <property type="protein sequence ID" value="WVZ75246.1"/>
    <property type="molecule type" value="Genomic_DNA"/>
</dbReference>
<proteinExistence type="predicted"/>
<dbReference type="Pfam" id="PF05132">
    <property type="entry name" value="RNA_pol_Rpc4"/>
    <property type="match status" value="1"/>
</dbReference>
<feature type="compositionally biased region" description="Acidic residues" evidence="1">
    <location>
        <begin position="257"/>
        <end position="269"/>
    </location>
</feature>
<dbReference type="GO" id="GO:0042797">
    <property type="term" value="P:tRNA transcription by RNA polymerase III"/>
    <property type="evidence" value="ECO:0007669"/>
    <property type="project" value="TreeGrafter"/>
</dbReference>
<evidence type="ECO:0000313" key="3">
    <source>
        <dbReference type="Proteomes" id="UP001341281"/>
    </source>
</evidence>
<keyword evidence="3" id="KW-1185">Reference proteome</keyword>
<evidence type="ECO:0000256" key="1">
    <source>
        <dbReference type="SAM" id="MobiDB-lite"/>
    </source>
</evidence>
<dbReference type="GO" id="GO:0005666">
    <property type="term" value="C:RNA polymerase III complex"/>
    <property type="evidence" value="ECO:0007669"/>
    <property type="project" value="InterPro"/>
</dbReference>
<dbReference type="GO" id="GO:0003677">
    <property type="term" value="F:DNA binding"/>
    <property type="evidence" value="ECO:0007669"/>
    <property type="project" value="InterPro"/>
</dbReference>
<dbReference type="PANTHER" id="PTHR13408">
    <property type="entry name" value="DNA-DIRECTED RNA POLYMERASE III"/>
    <property type="match status" value="1"/>
</dbReference>
<dbReference type="PANTHER" id="PTHR13408:SF9">
    <property type="entry name" value="DNA-DIRECTED RNA POLYMERASE III SUBUNIT RPC4"/>
    <property type="match status" value="1"/>
</dbReference>
<gene>
    <name evidence="2" type="ORF">U9M48_023321</name>
</gene>
<protein>
    <recommendedName>
        <fullName evidence="4">DNA-directed RNA polymerase III subunit RPC4</fullName>
    </recommendedName>
</protein>
<evidence type="ECO:0008006" key="4">
    <source>
        <dbReference type="Google" id="ProtNLM"/>
    </source>
</evidence>
<organism evidence="2 3">
    <name type="scientific">Paspalum notatum var. saurae</name>
    <dbReference type="NCBI Taxonomy" id="547442"/>
    <lineage>
        <taxon>Eukaryota</taxon>
        <taxon>Viridiplantae</taxon>
        <taxon>Streptophyta</taxon>
        <taxon>Embryophyta</taxon>
        <taxon>Tracheophyta</taxon>
        <taxon>Spermatophyta</taxon>
        <taxon>Magnoliopsida</taxon>
        <taxon>Liliopsida</taxon>
        <taxon>Poales</taxon>
        <taxon>Poaceae</taxon>
        <taxon>PACMAD clade</taxon>
        <taxon>Panicoideae</taxon>
        <taxon>Andropogonodae</taxon>
        <taxon>Paspaleae</taxon>
        <taxon>Paspalinae</taxon>
        <taxon>Paspalum</taxon>
    </lineage>
</organism>